<keyword evidence="4" id="KW-0067">ATP-binding</keyword>
<dbReference type="OrthoDB" id="3651648at2"/>
<dbReference type="InterPro" id="IPR003593">
    <property type="entry name" value="AAA+_ATPase"/>
</dbReference>
<dbReference type="Gene3D" id="3.40.50.300">
    <property type="entry name" value="P-loop containing nucleotide triphosphate hydrolases"/>
    <property type="match status" value="2"/>
</dbReference>
<proteinExistence type="predicted"/>
<dbReference type="InterPro" id="IPR050107">
    <property type="entry name" value="ABC_carbohydrate_import_ATPase"/>
</dbReference>
<dbReference type="InterPro" id="IPR003439">
    <property type="entry name" value="ABC_transporter-like_ATP-bd"/>
</dbReference>
<sequence length="514" mass="54105">MSDILQPGDAHGDVLRLDRVTKSFPGVRALRDASFTVASGEVHALLGENGAGKSTLMKIACGALAPDAGTVHIGGVALGRHTPQAARALGLRVLHQERQIAAHLSVAENVLLDRVPTGPLGLVGRRRTERAARALLDELGIGLDPGRSAADLNAAEAQLVALARALSAGATVLVLDEPTASLQGDEVRVLFDIVRTLAGRGVGIVFISHHLDEVYAIADRVTVMRDGAVAGTVPAAGTRPDQLTAMIFGQSVDVSRAAVRAGLPVVVRGEPLVEVENIHLGRTVNGVSLTMHAGEVVALTGPLGSGASEVAQLVAGARGPSAGRITHATGAARTRPPRTRRDHARCGVAFLPADRKHAGVLLEHSVTENVALGDRATSRRVLLRRREDRRRAAEQVHRLGIRVADVRQRVQTLSGGNQQKVVLGRWLAVRSRVLVLDEPTAGVDVAAKVEIYRLLLAAAADGAAVLIVSSDFEEIHALADRVLVVCDGRVVAELPGHEADPHRVMQIEMEGRSA</sequence>
<dbReference type="SMART" id="SM00382">
    <property type="entry name" value="AAA"/>
    <property type="match status" value="2"/>
</dbReference>
<dbReference type="EMBL" id="CP002593">
    <property type="protein sequence ID" value="AEA25387.1"/>
    <property type="molecule type" value="Genomic_DNA"/>
</dbReference>
<organism evidence="6 7">
    <name type="scientific">Pseudonocardia dioxanivorans (strain ATCC 55486 / DSM 44775 / JCM 13855 / CB1190)</name>
    <dbReference type="NCBI Taxonomy" id="675635"/>
    <lineage>
        <taxon>Bacteria</taxon>
        <taxon>Bacillati</taxon>
        <taxon>Actinomycetota</taxon>
        <taxon>Actinomycetes</taxon>
        <taxon>Pseudonocardiales</taxon>
        <taxon>Pseudonocardiaceae</taxon>
        <taxon>Pseudonocardia</taxon>
    </lineage>
</organism>
<keyword evidence="7" id="KW-1185">Reference proteome</keyword>
<dbReference type="STRING" id="675635.Psed_3191"/>
<evidence type="ECO:0000259" key="5">
    <source>
        <dbReference type="PROSITE" id="PS50893"/>
    </source>
</evidence>
<dbReference type="eggNOG" id="COG1129">
    <property type="taxonomic scope" value="Bacteria"/>
</dbReference>
<evidence type="ECO:0000313" key="7">
    <source>
        <dbReference type="Proteomes" id="UP000007809"/>
    </source>
</evidence>
<feature type="domain" description="ABC transporter" evidence="5">
    <location>
        <begin position="267"/>
        <end position="512"/>
    </location>
</feature>
<dbReference type="CDD" id="cd03215">
    <property type="entry name" value="ABC_Carb_Monos_II"/>
    <property type="match status" value="1"/>
</dbReference>
<dbReference type="GO" id="GO:0016887">
    <property type="term" value="F:ATP hydrolysis activity"/>
    <property type="evidence" value="ECO:0007669"/>
    <property type="project" value="InterPro"/>
</dbReference>
<dbReference type="PANTHER" id="PTHR43790">
    <property type="entry name" value="CARBOHYDRATE TRANSPORT ATP-BINDING PROTEIN MG119-RELATED"/>
    <property type="match status" value="1"/>
</dbReference>
<dbReference type="GO" id="GO:0005524">
    <property type="term" value="F:ATP binding"/>
    <property type="evidence" value="ECO:0007669"/>
    <property type="project" value="UniProtKB-KW"/>
</dbReference>
<keyword evidence="3" id="KW-0547">Nucleotide-binding</keyword>
<evidence type="ECO:0000256" key="2">
    <source>
        <dbReference type="ARBA" id="ARBA00022737"/>
    </source>
</evidence>
<evidence type="ECO:0000256" key="1">
    <source>
        <dbReference type="ARBA" id="ARBA00022448"/>
    </source>
</evidence>
<dbReference type="AlphaFoldDB" id="F4CUJ7"/>
<name>F4CUJ7_PSEUX</name>
<dbReference type="InterPro" id="IPR027417">
    <property type="entry name" value="P-loop_NTPase"/>
</dbReference>
<dbReference type="Proteomes" id="UP000007809">
    <property type="component" value="Chromosome"/>
</dbReference>
<accession>F4CUJ7</accession>
<dbReference type="SUPFAM" id="SSF52540">
    <property type="entry name" value="P-loop containing nucleoside triphosphate hydrolases"/>
    <property type="match status" value="2"/>
</dbReference>
<gene>
    <name evidence="6" type="ordered locus">Psed_3191</name>
</gene>
<dbReference type="KEGG" id="pdx:Psed_3191"/>
<dbReference type="CDD" id="cd03216">
    <property type="entry name" value="ABC_Carb_Monos_I"/>
    <property type="match status" value="1"/>
</dbReference>
<evidence type="ECO:0000256" key="3">
    <source>
        <dbReference type="ARBA" id="ARBA00022741"/>
    </source>
</evidence>
<dbReference type="InterPro" id="IPR017871">
    <property type="entry name" value="ABC_transporter-like_CS"/>
</dbReference>
<dbReference type="Pfam" id="PF00005">
    <property type="entry name" value="ABC_tran"/>
    <property type="match status" value="2"/>
</dbReference>
<keyword evidence="1" id="KW-0813">Transport</keyword>
<dbReference type="EC" id="3.6.3.17" evidence="6"/>
<keyword evidence="2" id="KW-0677">Repeat</keyword>
<evidence type="ECO:0000256" key="4">
    <source>
        <dbReference type="ARBA" id="ARBA00022840"/>
    </source>
</evidence>
<dbReference type="RefSeq" id="WP_013675308.1">
    <property type="nucleotide sequence ID" value="NC_015312.1"/>
</dbReference>
<protein>
    <submittedName>
        <fullName evidence="6">Monosaccharide-transporting ATPase</fullName>
        <ecNumber evidence="6">3.6.3.17</ecNumber>
    </submittedName>
</protein>
<dbReference type="PROSITE" id="PS00211">
    <property type="entry name" value="ABC_TRANSPORTER_1"/>
    <property type="match status" value="1"/>
</dbReference>
<reference evidence="6 7" key="1">
    <citation type="journal article" date="2011" name="J. Bacteriol.">
        <title>Genome sequence of the 1,4-dioxane-degrading Pseudonocardia dioxanivorans strain CB1190.</title>
        <authorList>
            <person name="Sales C.M."/>
            <person name="Mahendra S."/>
            <person name="Grostern A."/>
            <person name="Parales R.E."/>
            <person name="Goodwin L.A."/>
            <person name="Woyke T."/>
            <person name="Nolan M."/>
            <person name="Lapidus A."/>
            <person name="Chertkov O."/>
            <person name="Ovchinnikova G."/>
            <person name="Sczyrba A."/>
            <person name="Alvarez-Cohen L."/>
        </authorList>
    </citation>
    <scope>NUCLEOTIDE SEQUENCE [LARGE SCALE GENOMIC DNA]</scope>
    <source>
        <strain evidence="7">ATCC 55486 / DSM 44775 / JCM 13855 / CB1190</strain>
    </source>
</reference>
<evidence type="ECO:0000313" key="6">
    <source>
        <dbReference type="EMBL" id="AEA25387.1"/>
    </source>
</evidence>
<feature type="domain" description="ABC transporter" evidence="5">
    <location>
        <begin position="15"/>
        <end position="251"/>
    </location>
</feature>
<dbReference type="PANTHER" id="PTHR43790:SF9">
    <property type="entry name" value="GALACTOFURANOSE TRANSPORTER ATP-BINDING PROTEIN YTFR"/>
    <property type="match status" value="1"/>
</dbReference>
<keyword evidence="6" id="KW-0378">Hydrolase</keyword>
<dbReference type="HOGENOM" id="CLU_000604_92_0_11"/>
<dbReference type="PROSITE" id="PS50893">
    <property type="entry name" value="ABC_TRANSPORTER_2"/>
    <property type="match status" value="2"/>
</dbReference>